<evidence type="ECO:0000256" key="1">
    <source>
        <dbReference type="ARBA" id="ARBA00023002"/>
    </source>
</evidence>
<comment type="caution">
    <text evidence="4">The sequence shown here is derived from an EMBL/GenBank/DDBJ whole genome shotgun (WGS) entry which is preliminary data.</text>
</comment>
<organism evidence="4 5">
    <name type="scientific">Anaerobaca lacustris</name>
    <dbReference type="NCBI Taxonomy" id="3044600"/>
    <lineage>
        <taxon>Bacteria</taxon>
        <taxon>Pseudomonadati</taxon>
        <taxon>Planctomycetota</taxon>
        <taxon>Phycisphaerae</taxon>
        <taxon>Sedimentisphaerales</taxon>
        <taxon>Anaerobacaceae</taxon>
        <taxon>Anaerobaca</taxon>
    </lineage>
</organism>
<dbReference type="InterPro" id="IPR029061">
    <property type="entry name" value="THDP-binding"/>
</dbReference>
<dbReference type="CDD" id="cd07034">
    <property type="entry name" value="TPP_PYR_PFOR_IOR-alpha_like"/>
    <property type="match status" value="1"/>
</dbReference>
<dbReference type="Proteomes" id="UP001431776">
    <property type="component" value="Unassembled WGS sequence"/>
</dbReference>
<name>A0AAW6TYN0_9BACT</name>
<evidence type="ECO:0000313" key="5">
    <source>
        <dbReference type="Proteomes" id="UP001431776"/>
    </source>
</evidence>
<dbReference type="FunFam" id="3.40.50.970:FF:000022">
    <property type="entry name" value="2-oxoglutarate ferredoxin oxidoreductase alpha subunit"/>
    <property type="match status" value="1"/>
</dbReference>
<dbReference type="GO" id="GO:0016903">
    <property type="term" value="F:oxidoreductase activity, acting on the aldehyde or oxo group of donors"/>
    <property type="evidence" value="ECO:0007669"/>
    <property type="project" value="InterPro"/>
</dbReference>
<keyword evidence="1" id="KW-0560">Oxidoreductase</keyword>
<sequence length="577" mass="61982">MKDPKGMATRRDVSIVLCGQAGQGVQTVETLLTRILKTAGYHVFATKEYMSRVRGGANSTTIRVSGKRVSALVDRMDVLVPLNAGAVAHVAERLSPQTVVVGEREVVADEAIESNRTLAVPFTEIATEIGGKIYSNVVAVGAVAGLLGLDLDAVATYVQRFFAKKSSEIVANNVKAVQGGFDAIGKLDVPNEIRLTFKPSAKVNDELLLSGAEAVGLGAIAGGCNFVSSYPMSPSTGVLTFLAQHGLEQGVLAEQAEDEIAAINMAIGASYAGARAMVTTSGGGFALMTEGVSLAGMLECPVVIHLAQRPGPATGLPTRTEQADLELALYAGHGEFPRILFAPGTLEQAFYLTQKAFNLADKYQVPAFILTDQHLMDSYYNLKAFDPARTKVEKHIVKTTKDYRRYELTRNGISPRGIPGYGSGLVAVDSDEHDEEGHITEDLDVRVAMVDKRLAKGEALRKDIVRPELVGPKDYKRLVICWGSTYHVVKEALGEMGRTDTAMLHYSQVYPLHPSTADLIGKARKTVAVEGNATGQFRKLIRLHAGVDVDEGLVKYDGLGFTVEDVVEGLTEIINHQ</sequence>
<dbReference type="InterPro" id="IPR002869">
    <property type="entry name" value="Pyrv_flavodox_OxRed_cen"/>
</dbReference>
<gene>
    <name evidence="4" type="ORF">QJ522_16985</name>
</gene>
<dbReference type="GO" id="GO:0006979">
    <property type="term" value="P:response to oxidative stress"/>
    <property type="evidence" value="ECO:0007669"/>
    <property type="project" value="TreeGrafter"/>
</dbReference>
<dbReference type="SUPFAM" id="SSF52922">
    <property type="entry name" value="TK C-terminal domain-like"/>
    <property type="match status" value="1"/>
</dbReference>
<evidence type="ECO:0000259" key="2">
    <source>
        <dbReference type="Pfam" id="PF01558"/>
    </source>
</evidence>
<dbReference type="Gene3D" id="3.40.50.920">
    <property type="match status" value="1"/>
</dbReference>
<reference evidence="4" key="1">
    <citation type="submission" date="2023-05" db="EMBL/GenBank/DDBJ databases">
        <title>Anaerotaeda fermentans gen. nov., sp. nov., a novel anaerobic planctomycete of the new family within the order Sedimentisphaerales isolated from Taman Peninsula, Russia.</title>
        <authorList>
            <person name="Khomyakova M.A."/>
            <person name="Merkel A.Y."/>
            <person name="Slobodkin A.I."/>
        </authorList>
    </citation>
    <scope>NUCLEOTIDE SEQUENCE</scope>
    <source>
        <strain evidence="4">M17dextr</strain>
    </source>
</reference>
<evidence type="ECO:0000259" key="3">
    <source>
        <dbReference type="Pfam" id="PF01855"/>
    </source>
</evidence>
<dbReference type="InterPro" id="IPR022367">
    <property type="entry name" value="2-oxoacid/accept_OxRdtase_asu"/>
</dbReference>
<protein>
    <submittedName>
        <fullName evidence="4">2-oxoacid:acceptor oxidoreductase subunit alpha</fullName>
    </submittedName>
</protein>
<dbReference type="SUPFAM" id="SSF52518">
    <property type="entry name" value="Thiamin diphosphate-binding fold (THDP-binding)"/>
    <property type="match status" value="1"/>
</dbReference>
<dbReference type="NCBIfam" id="TIGR03710">
    <property type="entry name" value="OAFO_sf"/>
    <property type="match status" value="1"/>
</dbReference>
<dbReference type="InterPro" id="IPR009014">
    <property type="entry name" value="Transketo_C/PFOR_II"/>
</dbReference>
<dbReference type="PANTHER" id="PTHR32154">
    <property type="entry name" value="PYRUVATE-FLAVODOXIN OXIDOREDUCTASE-RELATED"/>
    <property type="match status" value="1"/>
</dbReference>
<dbReference type="AlphaFoldDB" id="A0AAW6TYN0"/>
<proteinExistence type="predicted"/>
<dbReference type="InterPro" id="IPR050722">
    <property type="entry name" value="Pyruvate:ferred/Flavod_OxRd"/>
</dbReference>
<dbReference type="InterPro" id="IPR019752">
    <property type="entry name" value="Pyrv/ketoisovalerate_OxRed_cat"/>
</dbReference>
<dbReference type="EMBL" id="JASCXX010000024">
    <property type="protein sequence ID" value="MDI6450757.1"/>
    <property type="molecule type" value="Genomic_DNA"/>
</dbReference>
<evidence type="ECO:0000313" key="4">
    <source>
        <dbReference type="EMBL" id="MDI6450757.1"/>
    </source>
</evidence>
<dbReference type="Pfam" id="PF01855">
    <property type="entry name" value="POR_N"/>
    <property type="match status" value="1"/>
</dbReference>
<dbReference type="SUPFAM" id="SSF53323">
    <property type="entry name" value="Pyruvate-ferredoxin oxidoreductase, PFOR, domain III"/>
    <property type="match status" value="1"/>
</dbReference>
<dbReference type="Pfam" id="PF01558">
    <property type="entry name" value="POR"/>
    <property type="match status" value="1"/>
</dbReference>
<dbReference type="PANTHER" id="PTHR32154:SF20">
    <property type="entry name" value="2-OXOGLUTARATE OXIDOREDUCTASE SUBUNIT KORA"/>
    <property type="match status" value="1"/>
</dbReference>
<dbReference type="RefSeq" id="WP_349246167.1">
    <property type="nucleotide sequence ID" value="NZ_JASCXX010000024.1"/>
</dbReference>
<keyword evidence="5" id="KW-1185">Reference proteome</keyword>
<feature type="domain" description="Pyruvate/ketoisovalerate oxidoreductase catalytic" evidence="2">
    <location>
        <begin position="21"/>
        <end position="181"/>
    </location>
</feature>
<dbReference type="InterPro" id="IPR002880">
    <property type="entry name" value="Pyrv_Fd/Flavodoxin_OxRdtase_N"/>
</dbReference>
<dbReference type="Gene3D" id="3.40.50.970">
    <property type="match status" value="1"/>
</dbReference>
<dbReference type="Gene3D" id="3.40.920.10">
    <property type="entry name" value="Pyruvate-ferredoxin oxidoreductase, PFOR, domain III"/>
    <property type="match status" value="1"/>
</dbReference>
<accession>A0AAW6TYN0</accession>
<feature type="domain" description="Pyruvate flavodoxin/ferredoxin oxidoreductase pyrimidine binding" evidence="3">
    <location>
        <begin position="218"/>
        <end position="451"/>
    </location>
</feature>